<reference evidence="1 2" key="1">
    <citation type="submission" date="2021-04" db="EMBL/GenBank/DDBJ databases">
        <authorList>
            <person name="Bliznina A."/>
        </authorList>
    </citation>
    <scope>NUCLEOTIDE SEQUENCE [LARGE SCALE GENOMIC DNA]</scope>
</reference>
<sequence length="99" mass="11438">MLLFALESYTFHSQPTGGGLFKLNGFYVDTTQKCYKSIPITLLVNFGESALRMEYVFGSLRVRMMKKEPFPIKLIKGPMINRHNLNEPPAYFFEFCDSD</sequence>
<name>A0ABN7SAY3_OIKDI</name>
<gene>
    <name evidence="1" type="ORF">OKIOD_LOCUS4628</name>
</gene>
<evidence type="ECO:0000313" key="1">
    <source>
        <dbReference type="EMBL" id="CAG5091483.1"/>
    </source>
</evidence>
<dbReference type="Proteomes" id="UP001158576">
    <property type="component" value="Chromosome PAR"/>
</dbReference>
<protein>
    <submittedName>
        <fullName evidence="1">Oidioi.mRNA.OKI2018_I69.PAR.g13070.t1.cds</fullName>
    </submittedName>
</protein>
<evidence type="ECO:0000313" key="2">
    <source>
        <dbReference type="Proteomes" id="UP001158576"/>
    </source>
</evidence>
<keyword evidence="2" id="KW-1185">Reference proteome</keyword>
<dbReference type="EMBL" id="OU015568">
    <property type="protein sequence ID" value="CAG5091483.1"/>
    <property type="molecule type" value="Genomic_DNA"/>
</dbReference>
<accession>A0ABN7SAY3</accession>
<proteinExistence type="predicted"/>
<organism evidence="1 2">
    <name type="scientific">Oikopleura dioica</name>
    <name type="common">Tunicate</name>
    <dbReference type="NCBI Taxonomy" id="34765"/>
    <lineage>
        <taxon>Eukaryota</taxon>
        <taxon>Metazoa</taxon>
        <taxon>Chordata</taxon>
        <taxon>Tunicata</taxon>
        <taxon>Appendicularia</taxon>
        <taxon>Copelata</taxon>
        <taxon>Oikopleuridae</taxon>
        <taxon>Oikopleura</taxon>
    </lineage>
</organism>